<feature type="transmembrane region" description="Helical" evidence="1">
    <location>
        <begin position="84"/>
        <end position="101"/>
    </location>
</feature>
<dbReference type="InterPro" id="IPR003832">
    <property type="entry name" value="DUF212"/>
</dbReference>
<dbReference type="RefSeq" id="WP_379893970.1">
    <property type="nucleotide sequence ID" value="NZ_CBCSCT010000083.1"/>
</dbReference>
<keyword evidence="1" id="KW-0472">Membrane</keyword>
<dbReference type="PANTHER" id="PTHR31446">
    <property type="entry name" value="ACID PHOSPHATASE/VANADIUM-DEPENDENT HALOPEROXIDASE-RELATED PROTEIN"/>
    <property type="match status" value="1"/>
</dbReference>
<accession>A0ABW1INK6</accession>
<comment type="caution">
    <text evidence="2">The sequence shown here is derived from an EMBL/GenBank/DDBJ whole genome shotgun (WGS) entry which is preliminary data.</text>
</comment>
<protein>
    <submittedName>
        <fullName evidence="2">Divergent PAP2 family protein</fullName>
    </submittedName>
</protein>
<feature type="transmembrane region" description="Helical" evidence="1">
    <location>
        <begin position="152"/>
        <end position="169"/>
    </location>
</feature>
<keyword evidence="3" id="KW-1185">Reference proteome</keyword>
<dbReference type="EMBL" id="JBHSQV010000125">
    <property type="protein sequence ID" value="MFC5986655.1"/>
    <property type="molecule type" value="Genomic_DNA"/>
</dbReference>
<evidence type="ECO:0000313" key="2">
    <source>
        <dbReference type="EMBL" id="MFC5986655.1"/>
    </source>
</evidence>
<evidence type="ECO:0000256" key="1">
    <source>
        <dbReference type="SAM" id="Phobius"/>
    </source>
</evidence>
<reference evidence="3" key="1">
    <citation type="journal article" date="2019" name="Int. J. Syst. Evol. Microbiol.">
        <title>The Global Catalogue of Microorganisms (GCM) 10K type strain sequencing project: providing services to taxonomists for standard genome sequencing and annotation.</title>
        <authorList>
            <consortium name="The Broad Institute Genomics Platform"/>
            <consortium name="The Broad Institute Genome Sequencing Center for Infectious Disease"/>
            <person name="Wu L."/>
            <person name="Ma J."/>
        </authorList>
    </citation>
    <scope>NUCLEOTIDE SEQUENCE [LARGE SCALE GENOMIC DNA]</scope>
    <source>
        <strain evidence="3">CCM 8749</strain>
    </source>
</reference>
<dbReference type="Proteomes" id="UP001596250">
    <property type="component" value="Unassembled WGS sequence"/>
</dbReference>
<sequence length="172" mass="18408">MAGIRHVSVKDSMTEVMSMFSGALRSAMIGIATAQALKIPFEKLTTGRWNPMTAMSSGGMPSSHSAAVSSLATYTGLKRGFRSIDFALAAVFGLIVMYDAMGVRRHAGEIAVEVNKLDAEVERLTAEHYPGEYHDEKDKELKEMLGHLPGEVAAGAVLGAAIGGLYYLIDRS</sequence>
<organism evidence="2 3">
    <name type="scientific">Marinicrinis lubricantis</name>
    <dbReference type="NCBI Taxonomy" id="2086470"/>
    <lineage>
        <taxon>Bacteria</taxon>
        <taxon>Bacillati</taxon>
        <taxon>Bacillota</taxon>
        <taxon>Bacilli</taxon>
        <taxon>Bacillales</taxon>
        <taxon>Paenibacillaceae</taxon>
    </lineage>
</organism>
<name>A0ABW1INK6_9BACL</name>
<evidence type="ECO:0000313" key="3">
    <source>
        <dbReference type="Proteomes" id="UP001596250"/>
    </source>
</evidence>
<keyword evidence="1" id="KW-1133">Transmembrane helix</keyword>
<gene>
    <name evidence="2" type="ORF">ACFPXP_09520</name>
</gene>
<keyword evidence="1" id="KW-0812">Transmembrane</keyword>
<proteinExistence type="predicted"/>
<dbReference type="PANTHER" id="PTHR31446:SF29">
    <property type="entry name" value="ACID PHOSPHATASE_VANADIUM-DEPENDENT HALOPEROXIDASE-RELATED PROTEIN"/>
    <property type="match status" value="1"/>
</dbReference>
<dbReference type="Pfam" id="PF02681">
    <property type="entry name" value="DUF212"/>
    <property type="match status" value="1"/>
</dbReference>